<comment type="caution">
    <text evidence="2">The sequence shown here is derived from an EMBL/GenBank/DDBJ whole genome shotgun (WGS) entry which is preliminary data.</text>
</comment>
<dbReference type="RefSeq" id="XP_018687210.1">
    <property type="nucleotide sequence ID" value="XM_018843470.1"/>
</dbReference>
<dbReference type="AlphaFoldDB" id="A0A178Z3R9"/>
<sequence>MPTLDKTWFKAAAADFDLSTSHVGLEFMSATQEAVCRQDSAGIYRSRPSSPSTCCSGWERSRSTSSPLAGVGFDMGRVGPTWVESSRLPGRVWADSYLAR</sequence>
<dbReference type="GeneID" id="30016133"/>
<accession>A0A178Z3R9</accession>
<keyword evidence="3" id="KW-1185">Reference proteome</keyword>
<organism evidence="2 3">
    <name type="scientific">Fonsecaea erecta</name>
    <dbReference type="NCBI Taxonomy" id="1367422"/>
    <lineage>
        <taxon>Eukaryota</taxon>
        <taxon>Fungi</taxon>
        <taxon>Dikarya</taxon>
        <taxon>Ascomycota</taxon>
        <taxon>Pezizomycotina</taxon>
        <taxon>Eurotiomycetes</taxon>
        <taxon>Chaetothyriomycetidae</taxon>
        <taxon>Chaetothyriales</taxon>
        <taxon>Herpotrichiellaceae</taxon>
        <taxon>Fonsecaea</taxon>
    </lineage>
</organism>
<evidence type="ECO:0000313" key="3">
    <source>
        <dbReference type="Proteomes" id="UP000078343"/>
    </source>
</evidence>
<protein>
    <submittedName>
        <fullName evidence="2">Uncharacterized protein</fullName>
    </submittedName>
</protein>
<evidence type="ECO:0000313" key="2">
    <source>
        <dbReference type="EMBL" id="OAP53843.1"/>
    </source>
</evidence>
<dbReference type="EMBL" id="LVYI01000019">
    <property type="protein sequence ID" value="OAP53843.1"/>
    <property type="molecule type" value="Genomic_DNA"/>
</dbReference>
<feature type="compositionally biased region" description="Low complexity" evidence="1">
    <location>
        <begin position="45"/>
        <end position="56"/>
    </location>
</feature>
<evidence type="ECO:0000256" key="1">
    <source>
        <dbReference type="SAM" id="MobiDB-lite"/>
    </source>
</evidence>
<gene>
    <name evidence="2" type="ORF">AYL99_11966</name>
</gene>
<reference evidence="2 3" key="1">
    <citation type="submission" date="2016-04" db="EMBL/GenBank/DDBJ databases">
        <title>Draft genome of Fonsecaea erecta CBS 125763.</title>
        <authorList>
            <person name="Weiss V.A."/>
            <person name="Vicente V.A."/>
            <person name="Raittz R.T."/>
            <person name="Moreno L.F."/>
            <person name="De Souza E.M."/>
            <person name="Pedrosa F.O."/>
            <person name="Steffens M.B."/>
            <person name="Faoro H."/>
            <person name="Tadra-Sfeir M.Z."/>
            <person name="Najafzadeh M.J."/>
            <person name="Felipe M.S."/>
            <person name="Teixeira M."/>
            <person name="Sun J."/>
            <person name="Xi L."/>
            <person name="Gomes R."/>
            <person name="De Azevedo C.M."/>
            <person name="Salgado C.G."/>
            <person name="Da Silva M.B."/>
            <person name="Nascimento M.F."/>
            <person name="Queiroz-Telles F."/>
            <person name="Attili D.S."/>
            <person name="Gorbushina A."/>
        </authorList>
    </citation>
    <scope>NUCLEOTIDE SEQUENCE [LARGE SCALE GENOMIC DNA]</scope>
    <source>
        <strain evidence="2 3">CBS 125763</strain>
    </source>
</reference>
<feature type="region of interest" description="Disordered" evidence="1">
    <location>
        <begin position="44"/>
        <end position="65"/>
    </location>
</feature>
<dbReference type="Proteomes" id="UP000078343">
    <property type="component" value="Unassembled WGS sequence"/>
</dbReference>
<name>A0A178Z3R9_9EURO</name>
<proteinExistence type="predicted"/>